<dbReference type="PANTHER" id="PTHR21666">
    <property type="entry name" value="PEPTIDASE-RELATED"/>
    <property type="match status" value="1"/>
</dbReference>
<dbReference type="Gene3D" id="2.70.70.10">
    <property type="entry name" value="Glucose Permease (Domain IIA)"/>
    <property type="match status" value="1"/>
</dbReference>
<dbReference type="CDD" id="cd12797">
    <property type="entry name" value="M23_peptidase"/>
    <property type="match status" value="1"/>
</dbReference>
<dbReference type="PANTHER" id="PTHR21666:SF289">
    <property type="entry name" value="L-ALA--D-GLU ENDOPEPTIDASE"/>
    <property type="match status" value="1"/>
</dbReference>
<dbReference type="InterPro" id="IPR011055">
    <property type="entry name" value="Dup_hybrid_motif"/>
</dbReference>
<proteinExistence type="predicted"/>
<name>A0A5M8Q2D6_9MICO</name>
<dbReference type="AlphaFoldDB" id="A0A5M8Q2D6"/>
<accession>A0A5M8Q2D6</accession>
<feature type="domain" description="M23ase beta-sheet core" evidence="2">
    <location>
        <begin position="224"/>
        <end position="321"/>
    </location>
</feature>
<keyword evidence="1" id="KW-0732">Signal</keyword>
<sequence>MVVEGSAPLYTTRRAMREAATRVAHELPVQIAEPTFTEPLITVDAPSLGNGGDQVPGVRQPRALAPRVVRQTVAIAPPPRRTSSLRGIARKITAGGALLFIGSLVVVTSLPAQAVQSPEELSAEIAQIDAGQQTLAGNEADSTSYFSRDDIVVTDEIAEARMSAGELAAFQAVADAEPTGASYGGDPAFPRTWSMLQTSVAQSPFPSLAQLPVSSGFGNRPGGFHGGTDIPLPLGTEIRPIANGVVSAVWQGNNPGGGGYVVFIDHNIDGQFVQSWYAHMLPGSIQVEVGQVVDITTVVGQVGSSGRSTGPHLHLELKNREYVSFDPMLWLQTREMDLEYRGY</sequence>
<dbReference type="Pfam" id="PF01551">
    <property type="entry name" value="Peptidase_M23"/>
    <property type="match status" value="1"/>
</dbReference>
<reference evidence="3 4" key="1">
    <citation type="submission" date="2019-08" db="EMBL/GenBank/DDBJ databases">
        <title>Agrococcus lahaulensis sp. nov., isolated from a cold desert of the Indian Himalayas.</title>
        <authorList>
            <person name="Qu J.H."/>
        </authorList>
    </citation>
    <scope>NUCLEOTIDE SEQUENCE [LARGE SCALE GENOMIC DNA]</scope>
    <source>
        <strain evidence="3 4">NS18</strain>
    </source>
</reference>
<dbReference type="InterPro" id="IPR016047">
    <property type="entry name" value="M23ase_b-sheet_dom"/>
</dbReference>
<evidence type="ECO:0000256" key="1">
    <source>
        <dbReference type="ARBA" id="ARBA00022729"/>
    </source>
</evidence>
<dbReference type="EMBL" id="VOIR01000019">
    <property type="protein sequence ID" value="KAA6430105.1"/>
    <property type="molecule type" value="Genomic_DNA"/>
</dbReference>
<dbReference type="InterPro" id="IPR050570">
    <property type="entry name" value="Cell_wall_metabolism_enzyme"/>
</dbReference>
<organism evidence="3 4">
    <name type="scientific">Agrococcus sediminis</name>
    <dbReference type="NCBI Taxonomy" id="2599924"/>
    <lineage>
        <taxon>Bacteria</taxon>
        <taxon>Bacillati</taxon>
        <taxon>Actinomycetota</taxon>
        <taxon>Actinomycetes</taxon>
        <taxon>Micrococcales</taxon>
        <taxon>Microbacteriaceae</taxon>
        <taxon>Agrococcus</taxon>
    </lineage>
</organism>
<evidence type="ECO:0000259" key="2">
    <source>
        <dbReference type="Pfam" id="PF01551"/>
    </source>
</evidence>
<dbReference type="RefSeq" id="WP_146358100.1">
    <property type="nucleotide sequence ID" value="NZ_JBIVQT010000001.1"/>
</dbReference>
<dbReference type="OrthoDB" id="1099523at2"/>
<comment type="caution">
    <text evidence="3">The sequence shown here is derived from an EMBL/GenBank/DDBJ whole genome shotgun (WGS) entry which is preliminary data.</text>
</comment>
<gene>
    <name evidence="3" type="ORF">FQ330_12800</name>
</gene>
<keyword evidence="4" id="KW-1185">Reference proteome</keyword>
<protein>
    <submittedName>
        <fullName evidence="3">M23 family metallopeptidase</fullName>
    </submittedName>
</protein>
<evidence type="ECO:0000313" key="3">
    <source>
        <dbReference type="EMBL" id="KAA6430105.1"/>
    </source>
</evidence>
<evidence type="ECO:0000313" key="4">
    <source>
        <dbReference type="Proteomes" id="UP000323221"/>
    </source>
</evidence>
<dbReference type="GO" id="GO:0004222">
    <property type="term" value="F:metalloendopeptidase activity"/>
    <property type="evidence" value="ECO:0007669"/>
    <property type="project" value="TreeGrafter"/>
</dbReference>
<dbReference type="SUPFAM" id="SSF51261">
    <property type="entry name" value="Duplicated hybrid motif"/>
    <property type="match status" value="1"/>
</dbReference>
<dbReference type="Proteomes" id="UP000323221">
    <property type="component" value="Unassembled WGS sequence"/>
</dbReference>